<keyword evidence="10" id="KW-0641">Proline biosynthesis</keyword>
<dbReference type="GO" id="GO:0016020">
    <property type="term" value="C:membrane"/>
    <property type="evidence" value="ECO:0007669"/>
    <property type="project" value="UniProtKB-SubCell"/>
</dbReference>
<feature type="transmembrane region" description="Helical" evidence="11">
    <location>
        <begin position="380"/>
        <end position="401"/>
    </location>
</feature>
<evidence type="ECO:0000256" key="5">
    <source>
        <dbReference type="ARBA" id="ARBA00022857"/>
    </source>
</evidence>
<reference evidence="16 17" key="2">
    <citation type="journal article" date="2021" name="Curr. Genet.">
        <title>Genetic response to nitrogen starvation in the aggressive Eucalyptus foliar pathogen Teratosphaeria destructans.</title>
        <authorList>
            <person name="Havenga M."/>
            <person name="Wingfield B.D."/>
            <person name="Wingfield M.J."/>
            <person name="Dreyer L.L."/>
            <person name="Roets F."/>
            <person name="Aylward J."/>
        </authorList>
    </citation>
    <scope>NUCLEOTIDE SEQUENCE [LARGE SCALE GENOMIC DNA]</scope>
    <source>
        <strain evidence="16">CMW44962</strain>
    </source>
</reference>
<dbReference type="PANTHER" id="PTHR43341">
    <property type="entry name" value="AMINO ACID PERMEASE"/>
    <property type="match status" value="1"/>
</dbReference>
<comment type="similarity">
    <text evidence="2 10">Belongs to the pyrroline-5-carboxylate reductase family.</text>
</comment>
<keyword evidence="17" id="KW-1185">Reference proteome</keyword>
<dbReference type="InterPro" id="IPR000304">
    <property type="entry name" value="Pyrroline-COOH_reductase"/>
</dbReference>
<evidence type="ECO:0000259" key="12">
    <source>
        <dbReference type="Pfam" id="PF00324"/>
    </source>
</evidence>
<feature type="transmembrane region" description="Helical" evidence="11">
    <location>
        <begin position="194"/>
        <end position="212"/>
    </location>
</feature>
<dbReference type="Gene3D" id="1.20.1740.10">
    <property type="entry name" value="Amino acid/polyamine transporter I"/>
    <property type="match status" value="1"/>
</dbReference>
<keyword evidence="4 11" id="KW-0812">Transmembrane</keyword>
<evidence type="ECO:0000256" key="10">
    <source>
        <dbReference type="RuleBase" id="RU003903"/>
    </source>
</evidence>
<protein>
    <recommendedName>
        <fullName evidence="10">Pyrroline-5-carboxylate reductase</fullName>
        <ecNumber evidence="10">1.5.1.2</ecNumber>
    </recommendedName>
</protein>
<feature type="transmembrane region" description="Helical" evidence="11">
    <location>
        <begin position="459"/>
        <end position="481"/>
    </location>
</feature>
<reference evidence="16 17" key="1">
    <citation type="journal article" date="2018" name="IMA Fungus">
        <title>IMA Genome-F 10: Nine draft genome sequences of Claviceps purpurea s.lat., including C. arundinis, C. humidiphila, and C. cf. spartinae, pseudomolecules for the pitch canker pathogen Fusarium circinatum, draft genome of Davidsoniella eucalypti, Grosmannia galeiformis, Quambalaria eucalypti, and Teratosphaeria destructans.</title>
        <authorList>
            <person name="Wingfield B.D."/>
            <person name="Liu M."/>
            <person name="Nguyen H.D."/>
            <person name="Lane F.A."/>
            <person name="Morgan S.W."/>
            <person name="De Vos L."/>
            <person name="Wilken P.M."/>
            <person name="Duong T.A."/>
            <person name="Aylward J."/>
            <person name="Coetzee M.P."/>
            <person name="Dadej K."/>
            <person name="De Beer Z.W."/>
            <person name="Findlay W."/>
            <person name="Havenga M."/>
            <person name="Kolarik M."/>
            <person name="Menzies J.G."/>
            <person name="Naidoo K."/>
            <person name="Pochopski O."/>
            <person name="Shoukouhi P."/>
            <person name="Santana Q.C."/>
            <person name="Seifert K.A."/>
            <person name="Soal N."/>
            <person name="Steenkamp E.T."/>
            <person name="Tatham C.T."/>
            <person name="van der Nest M.A."/>
            <person name="Wingfield M.J."/>
        </authorList>
    </citation>
    <scope>NUCLEOTIDE SEQUENCE [LARGE SCALE GENOMIC DNA]</scope>
    <source>
        <strain evidence="16">CMW44962</strain>
    </source>
</reference>
<dbReference type="Pfam" id="PF14748">
    <property type="entry name" value="P5CR_dimer"/>
    <property type="match status" value="1"/>
</dbReference>
<comment type="subcellular location">
    <subcellularLocation>
        <location evidence="1">Membrane</location>
        <topology evidence="1">Multi-pass membrane protein</topology>
    </subcellularLocation>
</comment>
<keyword evidence="3" id="KW-0813">Transport</keyword>
<keyword evidence="8 10" id="KW-0560">Oxidoreductase</keyword>
<dbReference type="InterPro" id="IPR028939">
    <property type="entry name" value="P5C_Rdtase_cat_N"/>
</dbReference>
<evidence type="ECO:0000256" key="3">
    <source>
        <dbReference type="ARBA" id="ARBA00022448"/>
    </source>
</evidence>
<dbReference type="InterPro" id="IPR042098">
    <property type="entry name" value="TauD-like_sf"/>
</dbReference>
<evidence type="ECO:0000256" key="4">
    <source>
        <dbReference type="ARBA" id="ARBA00022692"/>
    </source>
</evidence>
<dbReference type="InterPro" id="IPR036291">
    <property type="entry name" value="NAD(P)-bd_dom_sf"/>
</dbReference>
<accession>A0A9W7W176</accession>
<dbReference type="InterPro" id="IPR029036">
    <property type="entry name" value="P5CR_dimer"/>
</dbReference>
<dbReference type="SUPFAM" id="SSF48179">
    <property type="entry name" value="6-phosphogluconate dehydrogenase C-terminal domain-like"/>
    <property type="match status" value="1"/>
</dbReference>
<dbReference type="InterPro" id="IPR004840">
    <property type="entry name" value="Amino_acid_permease_CS"/>
</dbReference>
<comment type="catalytic activity">
    <reaction evidence="10">
        <text>L-proline + NADP(+) = (S)-1-pyrroline-5-carboxylate + NADPH + 2 H(+)</text>
        <dbReference type="Rhea" id="RHEA:14109"/>
        <dbReference type="ChEBI" id="CHEBI:15378"/>
        <dbReference type="ChEBI" id="CHEBI:17388"/>
        <dbReference type="ChEBI" id="CHEBI:57783"/>
        <dbReference type="ChEBI" id="CHEBI:58349"/>
        <dbReference type="ChEBI" id="CHEBI:60039"/>
        <dbReference type="EC" id="1.5.1.2"/>
    </reaction>
</comment>
<evidence type="ECO:0000259" key="13">
    <source>
        <dbReference type="Pfam" id="PF02668"/>
    </source>
</evidence>
<sequence>MASDEKTFADVDVSKDGQDDVAEGVIATHQELKRPLKPRHIQMIAIGGVIGTGLFLGTASNLENSGPAGLLLSYCIMASLLYSVMVALGEMITEYPLPGGQFALANRFVSPELGFAMGWLYWFNNIVVLPAEISAAAVLVSYWTPASDPGSACTTGICSNAMWVGLMLIVVLAINFAGTRVFGECEFWFCSIKVITVIGLIITGVIITAGGGPDGRAIGFRYWNETGGFVQYSGIAGAKGRFLGFFSVLISAAFAFIGTEITAIAAAEADNPRKTVPRAIKSVWIRLVLFYVLSAFIIGLLVSPSDPSLNLESTAAKSPFVIAIKNAGISVLPSIVNAALLTSAWSAGCADLFVSSRALYGLTQRGHAPQIFAKLRKDGLPWVAVSFSAVFSLLSFMAASSGSAGTVFGYFSSMTSLCGMISWACILWTSIRWHKALKVRGIDRKTLAYRAPFQPYLSYYGLCLALVVIVFGGFTSFIHAFDASDFVTTYIPIPFFVVLLIGYKVCKKGTGLRKYAEIDWSGSSVVMVEGPKKSFWKKLADNPFGQRAGNPPLSCLVMLQAALCGILSRNLLMVHASDSLDIFTSDFQSSMAMMPTVESLPLVYENVWPCPPASPDSAIGHLERPTATFGYGGLKVTPILSGVDDGFGAEIDGVDWSRPVSDAVVERLVELQDRYAVLVFRRTGLDNARHIAFSQQLGRQLEVNPFYFGVEQDRVREPFLWDVGNIQLDGSLVQPDSRRWHHSRGNALWHTDSSYHQQRAKYSLLLSHGHPRRGGFYTHFADTRRAYADLPEEKKLELEDVVIEHDLWHSRRLGSPAVYQEPTMAERAKKPPAYHRLVQTGPNGQKTLYLAAHAKRVVGLGQAHRTDGGPSAIEESQELIWALIEHCTQPKYVFSMEWLDGGDMVWWDNRQSMHRANPYTPEMTARDVRRSTVLDDGPDAFGVGVRPQYLSHPYLLMASDLSSQTIAFIGGGNMAAAIISGLVAKGVSKAKIIVSEPWDVNRNKMAGLGVQTTDNNVKAATGANILILAVKPQVAKTVCTELASSSAFAAVQLPLLVSIAAGITSASLKAWTTTQQGRSPAIVRVMPNTPALVGEGASGIYASEGVSEDQKKQVTTLLSTVSSATEWVAKEELIDVVTGLSGSGPAYFFAMVEHLVAAAVKLGLDEAQATRLAKQTCLGAGKMMVEATDPPSQLRKNVTSPNGTTQAALESLEASDFAGIVGKAVKAATDRGEELGRTLGNQ</sequence>
<dbReference type="GO" id="GO:0015171">
    <property type="term" value="F:amino acid transmembrane transporter activity"/>
    <property type="evidence" value="ECO:0007669"/>
    <property type="project" value="TreeGrafter"/>
</dbReference>
<feature type="domain" description="Pyrroline-5-carboxylate reductase catalytic N-terminal" evidence="14">
    <location>
        <begin position="965"/>
        <end position="1046"/>
    </location>
</feature>
<dbReference type="Gene3D" id="1.10.3730.10">
    <property type="entry name" value="ProC C-terminal domain-like"/>
    <property type="match status" value="1"/>
</dbReference>
<keyword evidence="7 11" id="KW-1133">Transmembrane helix</keyword>
<dbReference type="InterPro" id="IPR008927">
    <property type="entry name" value="6-PGluconate_DH-like_C_sf"/>
</dbReference>
<evidence type="ECO:0000256" key="8">
    <source>
        <dbReference type="ARBA" id="ARBA00023002"/>
    </source>
</evidence>
<gene>
    <name evidence="16" type="ORF">Tdes44962_MAKER00486</name>
</gene>
<evidence type="ECO:0000313" key="16">
    <source>
        <dbReference type="EMBL" id="KAH9826522.1"/>
    </source>
</evidence>
<name>A0A9W7W176_9PEZI</name>
<dbReference type="Proteomes" id="UP001138500">
    <property type="component" value="Unassembled WGS sequence"/>
</dbReference>
<keyword evidence="6" id="KW-0029">Amino-acid transport</keyword>
<evidence type="ECO:0000256" key="7">
    <source>
        <dbReference type="ARBA" id="ARBA00022989"/>
    </source>
</evidence>
<dbReference type="GO" id="GO:0004735">
    <property type="term" value="F:pyrroline-5-carboxylate reductase activity"/>
    <property type="evidence" value="ECO:0007669"/>
    <property type="project" value="UniProtKB-EC"/>
</dbReference>
<dbReference type="InterPro" id="IPR050524">
    <property type="entry name" value="APC_YAT"/>
</dbReference>
<dbReference type="EMBL" id="RIBY02001978">
    <property type="protein sequence ID" value="KAH9826522.1"/>
    <property type="molecule type" value="Genomic_DNA"/>
</dbReference>
<feature type="transmembrane region" description="Helical" evidence="11">
    <location>
        <begin position="283"/>
        <end position="302"/>
    </location>
</feature>
<dbReference type="SUPFAM" id="SSF51735">
    <property type="entry name" value="NAD(P)-binding Rossmann-fold domains"/>
    <property type="match status" value="1"/>
</dbReference>
<evidence type="ECO:0000256" key="6">
    <source>
        <dbReference type="ARBA" id="ARBA00022970"/>
    </source>
</evidence>
<feature type="domain" description="TauD/TfdA-like" evidence="13">
    <location>
        <begin position="646"/>
        <end position="931"/>
    </location>
</feature>
<feature type="transmembrane region" description="Helical" evidence="11">
    <location>
        <begin position="68"/>
        <end position="88"/>
    </location>
</feature>
<feature type="transmembrane region" description="Helical" evidence="11">
    <location>
        <begin position="407"/>
        <end position="431"/>
    </location>
</feature>
<proteinExistence type="inferred from homology"/>
<dbReference type="NCBIfam" id="TIGR00112">
    <property type="entry name" value="proC"/>
    <property type="match status" value="1"/>
</dbReference>
<comment type="pathway">
    <text evidence="10">Amino-acid biosynthesis; L-proline biosynthesis; L-proline from L-glutamate 5-semialdehyde: step 1/1.</text>
</comment>
<dbReference type="InterPro" id="IPR004841">
    <property type="entry name" value="AA-permease/SLC12A_dom"/>
</dbReference>
<keyword evidence="9 11" id="KW-0472">Membrane</keyword>
<dbReference type="OrthoDB" id="3900342at2759"/>
<dbReference type="GO" id="GO:0008652">
    <property type="term" value="P:amino acid biosynthetic process"/>
    <property type="evidence" value="ECO:0007669"/>
    <property type="project" value="UniProtKB-KW"/>
</dbReference>
<dbReference type="PROSITE" id="PS00218">
    <property type="entry name" value="AMINO_ACID_PERMEASE_1"/>
    <property type="match status" value="1"/>
</dbReference>
<dbReference type="HAMAP" id="MF_01925">
    <property type="entry name" value="P5C_reductase"/>
    <property type="match status" value="1"/>
</dbReference>
<feature type="transmembrane region" description="Helical" evidence="11">
    <location>
        <begin position="242"/>
        <end position="263"/>
    </location>
</feature>
<evidence type="ECO:0000313" key="17">
    <source>
        <dbReference type="Proteomes" id="UP001138500"/>
    </source>
</evidence>
<evidence type="ECO:0000256" key="1">
    <source>
        <dbReference type="ARBA" id="ARBA00004141"/>
    </source>
</evidence>
<dbReference type="Gene3D" id="3.40.50.720">
    <property type="entry name" value="NAD(P)-binding Rossmann-like Domain"/>
    <property type="match status" value="1"/>
</dbReference>
<evidence type="ECO:0000259" key="15">
    <source>
        <dbReference type="Pfam" id="PF14748"/>
    </source>
</evidence>
<feature type="transmembrane region" description="Helical" evidence="11">
    <location>
        <begin position="163"/>
        <end position="182"/>
    </location>
</feature>
<dbReference type="PROSITE" id="PS00521">
    <property type="entry name" value="P5CR"/>
    <property type="match status" value="1"/>
</dbReference>
<dbReference type="PANTHER" id="PTHR43341:SF20">
    <property type="entry name" value="AAT FAMILY AMINO ACID TRANSPORTER"/>
    <property type="match status" value="1"/>
</dbReference>
<dbReference type="Gene3D" id="3.60.130.10">
    <property type="entry name" value="Clavaminate synthase-like"/>
    <property type="match status" value="1"/>
</dbReference>
<dbReference type="Pfam" id="PF03807">
    <property type="entry name" value="F420_oxidored"/>
    <property type="match status" value="1"/>
</dbReference>
<feature type="domain" description="Pyrroline-5-carboxylate reductase dimerisation" evidence="15">
    <location>
        <begin position="1131"/>
        <end position="1235"/>
    </location>
</feature>
<dbReference type="Pfam" id="PF00324">
    <property type="entry name" value="AA_permease"/>
    <property type="match status" value="1"/>
</dbReference>
<keyword evidence="10" id="KW-0028">Amino-acid biosynthesis</keyword>
<organism evidence="16 17">
    <name type="scientific">Teratosphaeria destructans</name>
    <dbReference type="NCBI Taxonomy" id="418781"/>
    <lineage>
        <taxon>Eukaryota</taxon>
        <taxon>Fungi</taxon>
        <taxon>Dikarya</taxon>
        <taxon>Ascomycota</taxon>
        <taxon>Pezizomycotina</taxon>
        <taxon>Dothideomycetes</taxon>
        <taxon>Dothideomycetidae</taxon>
        <taxon>Mycosphaerellales</taxon>
        <taxon>Teratosphaeriaceae</taxon>
        <taxon>Teratosphaeria</taxon>
    </lineage>
</organism>
<comment type="caution">
    <text evidence="16">The sequence shown here is derived from an EMBL/GenBank/DDBJ whole genome shotgun (WGS) entry which is preliminary data.</text>
</comment>
<evidence type="ECO:0000259" key="14">
    <source>
        <dbReference type="Pfam" id="PF03807"/>
    </source>
</evidence>
<dbReference type="InterPro" id="IPR003819">
    <property type="entry name" value="TauD/TfdA-like"/>
</dbReference>
<keyword evidence="5 10" id="KW-0521">NADP</keyword>
<dbReference type="Pfam" id="PF02668">
    <property type="entry name" value="TauD"/>
    <property type="match status" value="1"/>
</dbReference>
<evidence type="ECO:0000256" key="9">
    <source>
        <dbReference type="ARBA" id="ARBA00023136"/>
    </source>
</evidence>
<evidence type="ECO:0000256" key="11">
    <source>
        <dbReference type="SAM" id="Phobius"/>
    </source>
</evidence>
<feature type="transmembrane region" description="Helical" evidence="11">
    <location>
        <begin position="43"/>
        <end position="62"/>
    </location>
</feature>
<feature type="domain" description="Amino acid permease/ SLC12A" evidence="12">
    <location>
        <begin position="40"/>
        <end position="508"/>
    </location>
</feature>
<dbReference type="FunFam" id="1.10.3730.10:FF:000001">
    <property type="entry name" value="Pyrroline-5-carboxylate reductase"/>
    <property type="match status" value="1"/>
</dbReference>
<evidence type="ECO:0000256" key="2">
    <source>
        <dbReference type="ARBA" id="ARBA00005525"/>
    </source>
</evidence>
<dbReference type="FunFam" id="1.20.1740.10:FF:000006">
    <property type="entry name" value="General amino acid permease"/>
    <property type="match status" value="1"/>
</dbReference>
<dbReference type="InterPro" id="IPR053790">
    <property type="entry name" value="P5CR-like_CS"/>
</dbReference>
<dbReference type="SUPFAM" id="SSF51197">
    <property type="entry name" value="Clavaminate synthase-like"/>
    <property type="match status" value="1"/>
</dbReference>
<dbReference type="AlphaFoldDB" id="A0A9W7W176"/>
<dbReference type="EC" id="1.5.1.2" evidence="10"/>